<reference evidence="2" key="1">
    <citation type="submission" date="2022-04" db="EMBL/GenBank/DDBJ databases">
        <title>Carnegiea gigantea Genome sequencing and assembly v2.</title>
        <authorList>
            <person name="Copetti D."/>
            <person name="Sanderson M.J."/>
            <person name="Burquez A."/>
            <person name="Wojciechowski M.F."/>
        </authorList>
    </citation>
    <scope>NUCLEOTIDE SEQUENCE</scope>
    <source>
        <strain evidence="2">SGP5-SGP5p</strain>
        <tissue evidence="2">Aerial part</tissue>
    </source>
</reference>
<feature type="compositionally biased region" description="Basic and acidic residues" evidence="1">
    <location>
        <begin position="18"/>
        <end position="30"/>
    </location>
</feature>
<evidence type="ECO:0000313" key="3">
    <source>
        <dbReference type="Proteomes" id="UP001153076"/>
    </source>
</evidence>
<feature type="compositionally biased region" description="Polar residues" evidence="1">
    <location>
        <begin position="45"/>
        <end position="57"/>
    </location>
</feature>
<protein>
    <submittedName>
        <fullName evidence="2">Uncharacterized protein</fullName>
    </submittedName>
</protein>
<sequence length="214" mass="24086">MPNHEALKAIPKTKKPALKSEGKQAIEQKKAQLSAGAALQEEKTSNSGQDVQMSSEEQPLKFERGGSEKRIYQKAFITRRTIRSFSSILAQLNKAQTEAVRSRGFASFLLVDLKKFSKWPVESFDPYSASFMFSDGQRFMAASFDVYMTLGVPIGGNEIMEITRSLTDEEYDENYYCSKFILKYVNDVNQLASLRLLPVCTAEANHQCEAVQVE</sequence>
<organism evidence="2 3">
    <name type="scientific">Carnegiea gigantea</name>
    <dbReference type="NCBI Taxonomy" id="171969"/>
    <lineage>
        <taxon>Eukaryota</taxon>
        <taxon>Viridiplantae</taxon>
        <taxon>Streptophyta</taxon>
        <taxon>Embryophyta</taxon>
        <taxon>Tracheophyta</taxon>
        <taxon>Spermatophyta</taxon>
        <taxon>Magnoliopsida</taxon>
        <taxon>eudicotyledons</taxon>
        <taxon>Gunneridae</taxon>
        <taxon>Pentapetalae</taxon>
        <taxon>Caryophyllales</taxon>
        <taxon>Cactineae</taxon>
        <taxon>Cactaceae</taxon>
        <taxon>Cactoideae</taxon>
        <taxon>Echinocereeae</taxon>
        <taxon>Carnegiea</taxon>
    </lineage>
</organism>
<gene>
    <name evidence="2" type="ORF">Cgig2_006238</name>
</gene>
<keyword evidence="3" id="KW-1185">Reference proteome</keyword>
<feature type="region of interest" description="Disordered" evidence="1">
    <location>
        <begin position="1"/>
        <end position="60"/>
    </location>
</feature>
<proteinExistence type="predicted"/>
<evidence type="ECO:0000313" key="2">
    <source>
        <dbReference type="EMBL" id="KAJ8423659.1"/>
    </source>
</evidence>
<dbReference type="OrthoDB" id="679318at2759"/>
<comment type="caution">
    <text evidence="2">The sequence shown here is derived from an EMBL/GenBank/DDBJ whole genome shotgun (WGS) entry which is preliminary data.</text>
</comment>
<dbReference type="EMBL" id="JAKOGI010001906">
    <property type="protein sequence ID" value="KAJ8423659.1"/>
    <property type="molecule type" value="Genomic_DNA"/>
</dbReference>
<dbReference type="AlphaFoldDB" id="A0A9Q1GQD3"/>
<evidence type="ECO:0000256" key="1">
    <source>
        <dbReference type="SAM" id="MobiDB-lite"/>
    </source>
</evidence>
<dbReference type="Proteomes" id="UP001153076">
    <property type="component" value="Unassembled WGS sequence"/>
</dbReference>
<accession>A0A9Q1GQD3</accession>
<name>A0A9Q1GQD3_9CARY</name>